<dbReference type="AlphaFoldDB" id="A0A6L8KFV4"/>
<reference evidence="2 3" key="1">
    <citation type="submission" date="2019-12" db="EMBL/GenBank/DDBJ databases">
        <title>Novel species isolated from a subtropical stream in China.</title>
        <authorList>
            <person name="Lu H."/>
        </authorList>
    </citation>
    <scope>NUCLEOTIDE SEQUENCE [LARGE SCALE GENOMIC DNA]</scope>
    <source>
        <strain evidence="2 3">FT135W</strain>
    </source>
</reference>
<keyword evidence="1" id="KW-0812">Transmembrane</keyword>
<proteinExistence type="predicted"/>
<evidence type="ECO:0000313" key="2">
    <source>
        <dbReference type="EMBL" id="MYM24682.1"/>
    </source>
</evidence>
<evidence type="ECO:0000313" key="3">
    <source>
        <dbReference type="Proteomes" id="UP000479335"/>
    </source>
</evidence>
<accession>A0A6L8KFV4</accession>
<evidence type="ECO:0000256" key="1">
    <source>
        <dbReference type="SAM" id="Phobius"/>
    </source>
</evidence>
<organism evidence="2 3">
    <name type="scientific">Duganella flavida</name>
    <dbReference type="NCBI Taxonomy" id="2692175"/>
    <lineage>
        <taxon>Bacteria</taxon>
        <taxon>Pseudomonadati</taxon>
        <taxon>Pseudomonadota</taxon>
        <taxon>Betaproteobacteria</taxon>
        <taxon>Burkholderiales</taxon>
        <taxon>Oxalobacteraceae</taxon>
        <taxon>Telluria group</taxon>
        <taxon>Duganella</taxon>
    </lineage>
</organism>
<keyword evidence="1" id="KW-0472">Membrane</keyword>
<dbReference type="RefSeq" id="WP_161008149.1">
    <property type="nucleotide sequence ID" value="NZ_WWCN01000012.1"/>
</dbReference>
<protein>
    <submittedName>
        <fullName evidence="2">Uncharacterized protein</fullName>
    </submittedName>
</protein>
<dbReference type="Proteomes" id="UP000479335">
    <property type="component" value="Unassembled WGS sequence"/>
</dbReference>
<feature type="transmembrane region" description="Helical" evidence="1">
    <location>
        <begin position="96"/>
        <end position="120"/>
    </location>
</feature>
<keyword evidence="3" id="KW-1185">Reference proteome</keyword>
<feature type="transmembrane region" description="Helical" evidence="1">
    <location>
        <begin position="157"/>
        <end position="178"/>
    </location>
</feature>
<dbReference type="EMBL" id="WWCN01000012">
    <property type="protein sequence ID" value="MYM24682.1"/>
    <property type="molecule type" value="Genomic_DNA"/>
</dbReference>
<feature type="transmembrane region" description="Helical" evidence="1">
    <location>
        <begin position="127"/>
        <end position="151"/>
    </location>
</feature>
<comment type="caution">
    <text evidence="2">The sequence shown here is derived from an EMBL/GenBank/DDBJ whole genome shotgun (WGS) entry which is preliminary data.</text>
</comment>
<sequence length="188" mass="19950">MNLRFLNALLYAAAPWYLSVHSRKLALLFGKAVCPSKLVTGMHIHNTYVFGAVIVSTDGQVRPETAARTEIEDSMFRFAAFDSKPVVQGAIKGTCYAAVGLLGCGLISLMLILFDILIGVPAGGGGLALMIPFGIGPIVLLAGAPWSFIAMKMHSPLFILTVIVGGALLNGAFIGAMWRICKSLLRGK</sequence>
<keyword evidence="1" id="KW-1133">Transmembrane helix</keyword>
<name>A0A6L8KFV4_9BURK</name>
<gene>
    <name evidence="2" type="ORF">GTP46_18765</name>
</gene>